<protein>
    <submittedName>
        <fullName evidence="2">Glycosyltransferase family 4 protein</fullName>
    </submittedName>
</protein>
<comment type="caution">
    <text evidence="2">The sequence shown here is derived from an EMBL/GenBank/DDBJ whole genome shotgun (WGS) entry which is preliminary data.</text>
</comment>
<evidence type="ECO:0000313" key="2">
    <source>
        <dbReference type="EMBL" id="NML64240.1"/>
    </source>
</evidence>
<dbReference type="AlphaFoldDB" id="A0A7Y0ABD7"/>
<dbReference type="Gene3D" id="3.40.50.2000">
    <property type="entry name" value="Glycogen Phosphorylase B"/>
    <property type="match status" value="2"/>
</dbReference>
<dbReference type="SUPFAM" id="SSF53756">
    <property type="entry name" value="UDP-Glycosyltransferase/glycogen phosphorylase"/>
    <property type="match status" value="1"/>
</dbReference>
<gene>
    <name evidence="2" type="ORF">HHL22_03380</name>
</gene>
<dbReference type="RefSeq" id="WP_169529551.1">
    <property type="nucleotide sequence ID" value="NZ_JABBGH010000001.1"/>
</dbReference>
<evidence type="ECO:0000256" key="1">
    <source>
        <dbReference type="SAM" id="Coils"/>
    </source>
</evidence>
<feature type="coiled-coil region" evidence="1">
    <location>
        <begin position="5"/>
        <end position="32"/>
    </location>
</feature>
<name>A0A7Y0ABD7_9BACT</name>
<accession>A0A7Y0ABD7</accession>
<keyword evidence="3" id="KW-1185">Reference proteome</keyword>
<sequence length="438" mass="49007">MQQDPDVAAAEIARLRRQRQQLEEELERHVGVRNAWRQLWHQVRASLLAYARQFYHQYFPHVGRRVRAMRRAQNPDFQPYQIKLPTPLPGALRPRILHAIPDLAVGGSQQLLVDLMETTGHILDYHIITRHTWGMPAYVGVPTQPVPYVRSVAAMMRVLTAAAPTLVHVHYWGNRAAAAEHWRWYYYVFEAAARLGLPLVENCNDPTGPYLHPHVARYVFVSQYALTHFGDPVGRNVVIYPGSNFQLFTRPATELPPPGTIGMVYRLDADKLDAASIDVFIEVVRRRPRTRALIVGSGTFDALYRQKVAAAGLGGAIEFTGMVTYQALPAYYRQLSLFVAPVYRESFGQVTPFAMHMRLPVAGYDVGALGEILAQPEVLAAPGNVQQLADIIIALLDDPARCQALGAHNQRRAQALFSLETMVADYTALYAEVLGSLG</sequence>
<dbReference type="EMBL" id="JABBGH010000001">
    <property type="protein sequence ID" value="NML64240.1"/>
    <property type="molecule type" value="Genomic_DNA"/>
</dbReference>
<organism evidence="2 3">
    <name type="scientific">Hymenobacter polaris</name>
    <dbReference type="NCBI Taxonomy" id="2682546"/>
    <lineage>
        <taxon>Bacteria</taxon>
        <taxon>Pseudomonadati</taxon>
        <taxon>Bacteroidota</taxon>
        <taxon>Cytophagia</taxon>
        <taxon>Cytophagales</taxon>
        <taxon>Hymenobacteraceae</taxon>
        <taxon>Hymenobacter</taxon>
    </lineage>
</organism>
<dbReference type="GO" id="GO:0016740">
    <property type="term" value="F:transferase activity"/>
    <property type="evidence" value="ECO:0007669"/>
    <property type="project" value="UniProtKB-KW"/>
</dbReference>
<dbReference type="PANTHER" id="PTHR12526">
    <property type="entry name" value="GLYCOSYLTRANSFERASE"/>
    <property type="match status" value="1"/>
</dbReference>
<evidence type="ECO:0000313" key="3">
    <source>
        <dbReference type="Proteomes" id="UP000559626"/>
    </source>
</evidence>
<dbReference type="Pfam" id="PF13692">
    <property type="entry name" value="Glyco_trans_1_4"/>
    <property type="match status" value="1"/>
</dbReference>
<keyword evidence="1" id="KW-0175">Coiled coil</keyword>
<proteinExistence type="predicted"/>
<keyword evidence="2" id="KW-0808">Transferase</keyword>
<reference evidence="2 3" key="1">
    <citation type="submission" date="2020-04" db="EMBL/GenBank/DDBJ databases">
        <title>Hymenobacter polaris sp. nov., isolated from Arctic soil.</title>
        <authorList>
            <person name="Dahal R.H."/>
        </authorList>
    </citation>
    <scope>NUCLEOTIDE SEQUENCE [LARGE SCALE GENOMIC DNA]</scope>
    <source>
        <strain evidence="2 3">RP-2-7</strain>
    </source>
</reference>
<dbReference type="Proteomes" id="UP000559626">
    <property type="component" value="Unassembled WGS sequence"/>
</dbReference>
<dbReference type="CDD" id="cd03801">
    <property type="entry name" value="GT4_PimA-like"/>
    <property type="match status" value="1"/>
</dbReference>